<feature type="transmembrane region" description="Helical" evidence="1">
    <location>
        <begin position="198"/>
        <end position="221"/>
    </location>
</feature>
<keyword evidence="1" id="KW-0812">Transmembrane</keyword>
<keyword evidence="3" id="KW-0378">Hydrolase</keyword>
<dbReference type="Proteomes" id="UP000633205">
    <property type="component" value="Unassembled WGS sequence"/>
</dbReference>
<evidence type="ECO:0000259" key="2">
    <source>
        <dbReference type="Pfam" id="PF02517"/>
    </source>
</evidence>
<gene>
    <name evidence="3" type="ORF">GCM10010915_12350</name>
</gene>
<evidence type="ECO:0000256" key="1">
    <source>
        <dbReference type="SAM" id="Phobius"/>
    </source>
</evidence>
<proteinExistence type="predicted"/>
<evidence type="ECO:0000313" key="3">
    <source>
        <dbReference type="EMBL" id="GGD33511.1"/>
    </source>
</evidence>
<keyword evidence="1" id="KW-1133">Transmembrane helix</keyword>
<dbReference type="Pfam" id="PF02517">
    <property type="entry name" value="Rce1-like"/>
    <property type="match status" value="1"/>
</dbReference>
<dbReference type="PANTHER" id="PTHR39430:SF1">
    <property type="entry name" value="PROTEASE"/>
    <property type="match status" value="1"/>
</dbReference>
<feature type="domain" description="CAAX prenyl protease 2/Lysostaphin resistance protein A-like" evidence="2">
    <location>
        <begin position="111"/>
        <end position="202"/>
    </location>
</feature>
<name>A0A916Y7T4_9MICO</name>
<dbReference type="EMBL" id="BMHO01000001">
    <property type="protein sequence ID" value="GGD33511.1"/>
    <property type="molecule type" value="Genomic_DNA"/>
</dbReference>
<organism evidence="3 4">
    <name type="scientific">Microbacterium faecale</name>
    <dbReference type="NCBI Taxonomy" id="1804630"/>
    <lineage>
        <taxon>Bacteria</taxon>
        <taxon>Bacillati</taxon>
        <taxon>Actinomycetota</taxon>
        <taxon>Actinomycetes</taxon>
        <taxon>Micrococcales</taxon>
        <taxon>Microbacteriaceae</taxon>
        <taxon>Microbacterium</taxon>
    </lineage>
</organism>
<comment type="caution">
    <text evidence="3">The sequence shown here is derived from an EMBL/GenBank/DDBJ whole genome shotgun (WGS) entry which is preliminary data.</text>
</comment>
<protein>
    <submittedName>
        <fullName evidence="3">CAAX amino protease</fullName>
    </submittedName>
</protein>
<reference evidence="3" key="1">
    <citation type="journal article" date="2014" name="Int. J. Syst. Evol. Microbiol.">
        <title>Complete genome sequence of Corynebacterium casei LMG S-19264T (=DSM 44701T), isolated from a smear-ripened cheese.</title>
        <authorList>
            <consortium name="US DOE Joint Genome Institute (JGI-PGF)"/>
            <person name="Walter F."/>
            <person name="Albersmeier A."/>
            <person name="Kalinowski J."/>
            <person name="Ruckert C."/>
        </authorList>
    </citation>
    <scope>NUCLEOTIDE SEQUENCE</scope>
    <source>
        <strain evidence="3">CGMCC 1.15152</strain>
    </source>
</reference>
<feature type="transmembrane region" description="Helical" evidence="1">
    <location>
        <begin position="166"/>
        <end position="186"/>
    </location>
</feature>
<dbReference type="GO" id="GO:0006508">
    <property type="term" value="P:proteolysis"/>
    <property type="evidence" value="ECO:0007669"/>
    <property type="project" value="UniProtKB-KW"/>
</dbReference>
<dbReference type="GO" id="GO:0080120">
    <property type="term" value="P:CAAX-box protein maturation"/>
    <property type="evidence" value="ECO:0007669"/>
    <property type="project" value="UniProtKB-ARBA"/>
</dbReference>
<sequence length="289" mass="29376">MRLTRLLIQLGQFVVVQVVGLAAGLGVVAVGGNPALAMLVGVASAVAGVLAYAWLVRITERRAVTEVAVRGSVPPLVAGVAFGVVLFAIVIGIVASFGGYHVVGMGSGSALAVQVGVMAVAATTEELAFRGVLFRIIEERAGTWAALVGSSALFGALHLINPEATLWGAFAIAVEAGGMLGAAYVVTRSLWLPIGLHFGWNIAESGIFGTVVSGSTASSGLLEGVTSGPTLLTGGAFGPEAGLPAVLGCLVVTTVLLLVARGRGRFATFRSVRQQARADRFARNASLAR</sequence>
<accession>A0A916Y7T4</accession>
<keyword evidence="3" id="KW-0645">Protease</keyword>
<feature type="transmembrane region" description="Helical" evidence="1">
    <location>
        <begin position="141"/>
        <end position="160"/>
    </location>
</feature>
<feature type="transmembrane region" description="Helical" evidence="1">
    <location>
        <begin position="7"/>
        <end position="29"/>
    </location>
</feature>
<dbReference type="AlphaFoldDB" id="A0A916Y7T4"/>
<feature type="transmembrane region" description="Helical" evidence="1">
    <location>
        <begin position="241"/>
        <end position="260"/>
    </location>
</feature>
<feature type="transmembrane region" description="Helical" evidence="1">
    <location>
        <begin position="76"/>
        <end position="98"/>
    </location>
</feature>
<dbReference type="InterPro" id="IPR003675">
    <property type="entry name" value="Rce1/LyrA-like_dom"/>
</dbReference>
<reference evidence="3" key="2">
    <citation type="submission" date="2020-09" db="EMBL/GenBank/DDBJ databases">
        <authorList>
            <person name="Sun Q."/>
            <person name="Zhou Y."/>
        </authorList>
    </citation>
    <scope>NUCLEOTIDE SEQUENCE</scope>
    <source>
        <strain evidence="3">CGMCC 1.15152</strain>
    </source>
</reference>
<keyword evidence="1" id="KW-0472">Membrane</keyword>
<dbReference type="RefSeq" id="WP_188711402.1">
    <property type="nucleotide sequence ID" value="NZ_BMHO01000001.1"/>
</dbReference>
<dbReference type="GO" id="GO:0004175">
    <property type="term" value="F:endopeptidase activity"/>
    <property type="evidence" value="ECO:0007669"/>
    <property type="project" value="UniProtKB-ARBA"/>
</dbReference>
<feature type="transmembrane region" description="Helical" evidence="1">
    <location>
        <begin position="110"/>
        <end position="129"/>
    </location>
</feature>
<dbReference type="PANTHER" id="PTHR39430">
    <property type="entry name" value="MEMBRANE-ASSOCIATED PROTEASE-RELATED"/>
    <property type="match status" value="1"/>
</dbReference>
<feature type="transmembrane region" description="Helical" evidence="1">
    <location>
        <begin position="35"/>
        <end position="55"/>
    </location>
</feature>
<keyword evidence="4" id="KW-1185">Reference proteome</keyword>
<evidence type="ECO:0000313" key="4">
    <source>
        <dbReference type="Proteomes" id="UP000633205"/>
    </source>
</evidence>